<protein>
    <submittedName>
        <fullName evidence="1">Thioesterase family protein</fullName>
        <ecNumber evidence="1">3.1.2.-</ecNumber>
    </submittedName>
</protein>
<dbReference type="EC" id="3.1.2.-" evidence="1"/>
<dbReference type="SUPFAM" id="SSF54637">
    <property type="entry name" value="Thioesterase/thiol ester dehydrase-isomerase"/>
    <property type="match status" value="1"/>
</dbReference>
<dbReference type="CDD" id="cd00586">
    <property type="entry name" value="4HBT"/>
    <property type="match status" value="1"/>
</dbReference>
<dbReference type="GO" id="GO:0047617">
    <property type="term" value="F:fatty acyl-CoA hydrolase activity"/>
    <property type="evidence" value="ECO:0007669"/>
    <property type="project" value="TreeGrafter"/>
</dbReference>
<dbReference type="KEGG" id="dsc:ABOD76_07235"/>
<organism evidence="1">
    <name type="scientific">Deinococcus sonorensis KR-87</name>
    <dbReference type="NCBI Taxonomy" id="694439"/>
    <lineage>
        <taxon>Bacteria</taxon>
        <taxon>Thermotogati</taxon>
        <taxon>Deinococcota</taxon>
        <taxon>Deinococci</taxon>
        <taxon>Deinococcales</taxon>
        <taxon>Deinococcaceae</taxon>
        <taxon>Deinococcus</taxon>
    </lineage>
</organism>
<dbReference type="PANTHER" id="PTHR31793:SF24">
    <property type="entry name" value="LONG-CHAIN ACYL-COA THIOESTERASE FADM"/>
    <property type="match status" value="1"/>
</dbReference>
<gene>
    <name evidence="1" type="ORF">ABOD76_07235</name>
</gene>
<dbReference type="InterPro" id="IPR029069">
    <property type="entry name" value="HotDog_dom_sf"/>
</dbReference>
<dbReference type="AlphaFoldDB" id="A0AAU7UCC2"/>
<dbReference type="Pfam" id="PF13279">
    <property type="entry name" value="4HBT_2"/>
    <property type="match status" value="1"/>
</dbReference>
<dbReference type="Gene3D" id="3.10.129.10">
    <property type="entry name" value="Hotdog Thioesterase"/>
    <property type="match status" value="1"/>
</dbReference>
<evidence type="ECO:0000313" key="1">
    <source>
        <dbReference type="EMBL" id="XBV86086.1"/>
    </source>
</evidence>
<keyword evidence="1" id="KW-0378">Hydrolase</keyword>
<proteinExistence type="predicted"/>
<name>A0AAU7UCC2_9DEIO</name>
<dbReference type="EMBL" id="CP158299">
    <property type="protein sequence ID" value="XBV86086.1"/>
    <property type="molecule type" value="Genomic_DNA"/>
</dbReference>
<dbReference type="RefSeq" id="WP_350244136.1">
    <property type="nucleotide sequence ID" value="NZ_CP158299.1"/>
</dbReference>
<reference evidence="1" key="1">
    <citation type="submission" date="2024-06" db="EMBL/GenBank/DDBJ databases">
        <title>Draft Genome Sequence of Deinococcus sonorensis Type Strain KR-87, a Biofilm Producing Representative of the Genus Deinococcus.</title>
        <authorList>
            <person name="Boren L.S."/>
            <person name="Grosso R.A."/>
            <person name="Hugenberg-Cox A.N."/>
            <person name="Hill J.T.E."/>
            <person name="Albert C.M."/>
            <person name="Tuohy J.M."/>
        </authorList>
    </citation>
    <scope>NUCLEOTIDE SEQUENCE</scope>
    <source>
        <strain evidence="1">KR-87</strain>
    </source>
</reference>
<dbReference type="InterPro" id="IPR050563">
    <property type="entry name" value="4-hydroxybenzoyl-CoA_TE"/>
</dbReference>
<accession>A0AAU7UCC2</accession>
<sequence>MDWSRAHRTHIQLRYSDTDMMGHINNAAYAQFLETARILYMQSLLPEPQGSALPVVLARLDLNYRREVHLGQQVEVELLTGAVGRSSWQYLFRILADGQLAADGLSVQVHLDPLTRRGAPLPGPLREALEAQLPLVAGGPHG</sequence>
<dbReference type="PANTHER" id="PTHR31793">
    <property type="entry name" value="4-HYDROXYBENZOYL-COA THIOESTERASE FAMILY MEMBER"/>
    <property type="match status" value="1"/>
</dbReference>